<reference evidence="2" key="1">
    <citation type="submission" date="2022-08" db="EMBL/GenBank/DDBJ databases">
        <authorList>
            <person name="Kallberg Y."/>
            <person name="Tangrot J."/>
            <person name="Rosling A."/>
        </authorList>
    </citation>
    <scope>NUCLEOTIDE SEQUENCE</scope>
    <source>
        <strain evidence="2">Wild A</strain>
    </source>
</reference>
<protein>
    <submittedName>
        <fullName evidence="2">1143_t:CDS:1</fullName>
    </submittedName>
</protein>
<feature type="region of interest" description="Disordered" evidence="1">
    <location>
        <begin position="1"/>
        <end position="24"/>
    </location>
</feature>
<dbReference type="AlphaFoldDB" id="A0A9W4T372"/>
<dbReference type="Proteomes" id="UP001153678">
    <property type="component" value="Unassembled WGS sequence"/>
</dbReference>
<keyword evidence="3" id="KW-1185">Reference proteome</keyword>
<comment type="caution">
    <text evidence="2">The sequence shown here is derived from an EMBL/GenBank/DDBJ whole genome shotgun (WGS) entry which is preliminary data.</text>
</comment>
<evidence type="ECO:0000256" key="1">
    <source>
        <dbReference type="SAM" id="MobiDB-lite"/>
    </source>
</evidence>
<organism evidence="2 3">
    <name type="scientific">Funneliformis geosporum</name>
    <dbReference type="NCBI Taxonomy" id="1117311"/>
    <lineage>
        <taxon>Eukaryota</taxon>
        <taxon>Fungi</taxon>
        <taxon>Fungi incertae sedis</taxon>
        <taxon>Mucoromycota</taxon>
        <taxon>Glomeromycotina</taxon>
        <taxon>Glomeromycetes</taxon>
        <taxon>Glomerales</taxon>
        <taxon>Glomeraceae</taxon>
        <taxon>Funneliformis</taxon>
    </lineage>
</organism>
<proteinExistence type="predicted"/>
<dbReference type="EMBL" id="CAMKVN010006960">
    <property type="protein sequence ID" value="CAI2190945.1"/>
    <property type="molecule type" value="Genomic_DNA"/>
</dbReference>
<sequence length="43" mass="5000">DSVEDPEIQKQGAIPRYNHPNTSHSKMMVYRYASKENTTQIFS</sequence>
<evidence type="ECO:0000313" key="3">
    <source>
        <dbReference type="Proteomes" id="UP001153678"/>
    </source>
</evidence>
<name>A0A9W4T372_9GLOM</name>
<accession>A0A9W4T372</accession>
<gene>
    <name evidence="2" type="ORF">FWILDA_LOCUS14828</name>
</gene>
<feature type="non-terminal residue" evidence="2">
    <location>
        <position position="43"/>
    </location>
</feature>
<evidence type="ECO:0000313" key="2">
    <source>
        <dbReference type="EMBL" id="CAI2190945.1"/>
    </source>
</evidence>